<evidence type="ECO:0000313" key="3">
    <source>
        <dbReference type="Proteomes" id="UP000661193"/>
    </source>
</evidence>
<accession>A0ABS1UV37</accession>
<reference evidence="2 3" key="1">
    <citation type="submission" date="2021-01" db="EMBL/GenBank/DDBJ databases">
        <title>Genome sequencing of Micromonospora fiedleri MG-37.</title>
        <authorList>
            <person name="Moreland P.E.J."/>
            <person name="Stach J.E.M."/>
        </authorList>
    </citation>
    <scope>NUCLEOTIDE SEQUENCE [LARGE SCALE GENOMIC DNA]</scope>
    <source>
        <strain evidence="2 3">MG-37</strain>
    </source>
</reference>
<proteinExistence type="predicted"/>
<dbReference type="Pfam" id="PF09704">
    <property type="entry name" value="Cas_Cas5d"/>
    <property type="match status" value="1"/>
</dbReference>
<dbReference type="CDD" id="cd09756">
    <property type="entry name" value="Cas5_I-E"/>
    <property type="match status" value="1"/>
</dbReference>
<dbReference type="Proteomes" id="UP000661193">
    <property type="component" value="Unassembled WGS sequence"/>
</dbReference>
<sequence>MPISSLAFCLDAPLQSWGVRSRGNIRDTGREPSKSGIIGLLAAALGIPRDNTESLTALNQLRMGVRVDREGILERDYQVTQDIPTTTGRGHRNSVSHRYYLADAVFLVVLEGDENAGLDQIEAALRAPVWPLYLGRRAFPPARPLIAANPSNNALTGIGLTHNRLDTVLTTHPWLDDRDQVRNANLHLATRTPLRTVVDCPADAPDAEVRLDVPLSFQPNDRRYTARTVRTATVPLTDELITAKETPCT</sequence>
<organism evidence="2 3">
    <name type="scientific">Micromonospora fiedleri</name>
    <dbReference type="NCBI Taxonomy" id="1157498"/>
    <lineage>
        <taxon>Bacteria</taxon>
        <taxon>Bacillati</taxon>
        <taxon>Actinomycetota</taxon>
        <taxon>Actinomycetes</taxon>
        <taxon>Micromonosporales</taxon>
        <taxon>Micromonosporaceae</taxon>
        <taxon>Micromonospora</taxon>
    </lineage>
</organism>
<dbReference type="EMBL" id="JAETXL010000017">
    <property type="protein sequence ID" value="MBL6280234.1"/>
    <property type="molecule type" value="Genomic_DNA"/>
</dbReference>
<name>A0ABS1UV37_9ACTN</name>
<evidence type="ECO:0000313" key="2">
    <source>
        <dbReference type="EMBL" id="MBL6280234.1"/>
    </source>
</evidence>
<evidence type="ECO:0000256" key="1">
    <source>
        <dbReference type="ARBA" id="ARBA00023118"/>
    </source>
</evidence>
<dbReference type="InterPro" id="IPR021124">
    <property type="entry name" value="CRISPR-assoc_prot_Cas5"/>
</dbReference>
<dbReference type="InterPro" id="IPR010147">
    <property type="entry name" value="CRISPR-assoc_prot_CasD"/>
</dbReference>
<comment type="caution">
    <text evidence="2">The sequence shown here is derived from an EMBL/GenBank/DDBJ whole genome shotgun (WGS) entry which is preliminary data.</text>
</comment>
<dbReference type="NCBIfam" id="TIGR02593">
    <property type="entry name" value="CRISPR_cas5"/>
    <property type="match status" value="1"/>
</dbReference>
<keyword evidence="3" id="KW-1185">Reference proteome</keyword>
<dbReference type="NCBIfam" id="TIGR01868">
    <property type="entry name" value="casD_Cas5e"/>
    <property type="match status" value="1"/>
</dbReference>
<dbReference type="InterPro" id="IPR013422">
    <property type="entry name" value="CRISPR-assoc_prot_Cas5_N"/>
</dbReference>
<keyword evidence="1" id="KW-0051">Antiviral defense</keyword>
<dbReference type="RefSeq" id="WP_203224455.1">
    <property type="nucleotide sequence ID" value="NZ_JAETXL010000017.1"/>
</dbReference>
<protein>
    <submittedName>
        <fullName evidence="2">Type I-E CRISPR-associated protein Cas5/CasD</fullName>
    </submittedName>
</protein>
<gene>
    <name evidence="2" type="primary">cas5e</name>
    <name evidence="2" type="ORF">JMF97_29140</name>
</gene>
<dbReference type="Gene3D" id="3.30.70.2660">
    <property type="match status" value="1"/>
</dbReference>